<evidence type="ECO:0000256" key="2">
    <source>
        <dbReference type="ARBA" id="ARBA00023315"/>
    </source>
</evidence>
<dbReference type="PROSITE" id="PS51186">
    <property type="entry name" value="GNAT"/>
    <property type="match status" value="1"/>
</dbReference>
<comment type="caution">
    <text evidence="4">The sequence shown here is derived from an EMBL/GenBank/DDBJ whole genome shotgun (WGS) entry which is preliminary data.</text>
</comment>
<dbReference type="InterPro" id="IPR000182">
    <property type="entry name" value="GNAT_dom"/>
</dbReference>
<name>A0A9D9H531_9SPIO</name>
<evidence type="ECO:0000259" key="3">
    <source>
        <dbReference type="PROSITE" id="PS51186"/>
    </source>
</evidence>
<organism evidence="4 5">
    <name type="scientific">Candidatus Ornithospirochaeta stercoripullorum</name>
    <dbReference type="NCBI Taxonomy" id="2840899"/>
    <lineage>
        <taxon>Bacteria</taxon>
        <taxon>Pseudomonadati</taxon>
        <taxon>Spirochaetota</taxon>
        <taxon>Spirochaetia</taxon>
        <taxon>Spirochaetales</taxon>
        <taxon>Spirochaetaceae</taxon>
        <taxon>Spirochaetaceae incertae sedis</taxon>
        <taxon>Candidatus Ornithospirochaeta</taxon>
    </lineage>
</organism>
<keyword evidence="1" id="KW-0808">Transferase</keyword>
<evidence type="ECO:0000313" key="4">
    <source>
        <dbReference type="EMBL" id="MBO8435502.1"/>
    </source>
</evidence>
<dbReference type="EMBL" id="JADIMT010000014">
    <property type="protein sequence ID" value="MBO8435502.1"/>
    <property type="molecule type" value="Genomic_DNA"/>
</dbReference>
<reference evidence="4" key="2">
    <citation type="journal article" date="2021" name="PeerJ">
        <title>Extensive microbial diversity within the chicken gut microbiome revealed by metagenomics and culture.</title>
        <authorList>
            <person name="Gilroy R."/>
            <person name="Ravi A."/>
            <person name="Getino M."/>
            <person name="Pursley I."/>
            <person name="Horton D.L."/>
            <person name="Alikhan N.F."/>
            <person name="Baker D."/>
            <person name="Gharbi K."/>
            <person name="Hall N."/>
            <person name="Watson M."/>
            <person name="Adriaenssens E.M."/>
            <person name="Foster-Nyarko E."/>
            <person name="Jarju S."/>
            <person name="Secka A."/>
            <person name="Antonio M."/>
            <person name="Oren A."/>
            <person name="Chaudhuri R.R."/>
            <person name="La Ragione R."/>
            <person name="Hildebrand F."/>
            <person name="Pallen M.J."/>
        </authorList>
    </citation>
    <scope>NUCLEOTIDE SEQUENCE</scope>
    <source>
        <strain evidence="4">7293</strain>
    </source>
</reference>
<sequence length="177" mass="20017">MLVVRKASLDEADIILEMYNRIIDDTDGKVPSPKWTKGVYPDYNCVFEAIKKGEMYVALSDGIVAGALIRNHKMAPGYDEIEWDVKAPDEEIFVIHTMGVSPDFQHKGIASKLAEAVAEEGRRSGIKAIRLDVIDENYPPMKLFEKCGYKNHGQHILRYYGMTNTSFTLMELKLCVN</sequence>
<gene>
    <name evidence="4" type="ORF">IAA97_00765</name>
</gene>
<dbReference type="Pfam" id="PF00583">
    <property type="entry name" value="Acetyltransf_1"/>
    <property type="match status" value="1"/>
</dbReference>
<keyword evidence="2" id="KW-0012">Acyltransferase</keyword>
<dbReference type="SUPFAM" id="SSF55729">
    <property type="entry name" value="Acyl-CoA N-acyltransferases (Nat)"/>
    <property type="match status" value="1"/>
</dbReference>
<dbReference type="GO" id="GO:0016747">
    <property type="term" value="F:acyltransferase activity, transferring groups other than amino-acyl groups"/>
    <property type="evidence" value="ECO:0007669"/>
    <property type="project" value="InterPro"/>
</dbReference>
<proteinExistence type="predicted"/>
<dbReference type="AlphaFoldDB" id="A0A9D9H531"/>
<dbReference type="Proteomes" id="UP000823615">
    <property type="component" value="Unassembled WGS sequence"/>
</dbReference>
<feature type="domain" description="N-acetyltransferase" evidence="3">
    <location>
        <begin position="2"/>
        <end position="175"/>
    </location>
</feature>
<protein>
    <submittedName>
        <fullName evidence="4">GNAT family N-acetyltransferase</fullName>
    </submittedName>
</protein>
<reference evidence="4" key="1">
    <citation type="submission" date="2020-10" db="EMBL/GenBank/DDBJ databases">
        <authorList>
            <person name="Gilroy R."/>
        </authorList>
    </citation>
    <scope>NUCLEOTIDE SEQUENCE</scope>
    <source>
        <strain evidence="4">7293</strain>
    </source>
</reference>
<dbReference type="Gene3D" id="3.40.630.30">
    <property type="match status" value="1"/>
</dbReference>
<evidence type="ECO:0000256" key="1">
    <source>
        <dbReference type="ARBA" id="ARBA00022679"/>
    </source>
</evidence>
<dbReference type="PANTHER" id="PTHR43420:SF47">
    <property type="entry name" value="N-ACETYLTRANSFERASE DOMAIN-CONTAINING PROTEIN"/>
    <property type="match status" value="1"/>
</dbReference>
<dbReference type="CDD" id="cd04301">
    <property type="entry name" value="NAT_SF"/>
    <property type="match status" value="1"/>
</dbReference>
<dbReference type="PANTHER" id="PTHR43420">
    <property type="entry name" value="ACETYLTRANSFERASE"/>
    <property type="match status" value="1"/>
</dbReference>
<dbReference type="InterPro" id="IPR050680">
    <property type="entry name" value="YpeA/RimI_acetyltransf"/>
</dbReference>
<dbReference type="InterPro" id="IPR016181">
    <property type="entry name" value="Acyl_CoA_acyltransferase"/>
</dbReference>
<accession>A0A9D9H531</accession>
<evidence type="ECO:0000313" key="5">
    <source>
        <dbReference type="Proteomes" id="UP000823615"/>
    </source>
</evidence>